<reference evidence="1 2" key="1">
    <citation type="submission" date="2018-04" db="EMBL/GenBank/DDBJ databases">
        <title>Genomic Encyclopedia of Type Strains, Phase IV (KMG-IV): sequencing the most valuable type-strain genomes for metagenomic binning, comparative biology and taxonomic classification.</title>
        <authorList>
            <person name="Goeker M."/>
        </authorList>
    </citation>
    <scope>NUCLEOTIDE SEQUENCE [LARGE SCALE GENOMIC DNA]</scope>
    <source>
        <strain evidence="1 2">DSM 28520</strain>
    </source>
</reference>
<evidence type="ECO:0008006" key="3">
    <source>
        <dbReference type="Google" id="ProtNLM"/>
    </source>
</evidence>
<accession>A0A2U1F4A6</accession>
<protein>
    <recommendedName>
        <fullName evidence="3">Immunity protein 26 of polymorphic toxin system</fullName>
    </recommendedName>
</protein>
<sequence length="159" mass="18627">MAKRIITRIGDVFEVQLDNCKKYIQYIANDMTQLNSNVIRAFVEEYPLGYSPILENITAGKVDFYAHTVLRWGIQSGLWYKVGRISFEEDVNVLFRTYDEDGYVPVSKRWLVWKINQPMKFVGELRGENRDAEIGLVINPDEIFERIKSGVYKTRFPCF</sequence>
<comment type="caution">
    <text evidence="1">The sequence shown here is derived from an EMBL/GenBank/DDBJ whole genome shotgun (WGS) entry which is preliminary data.</text>
</comment>
<gene>
    <name evidence="1" type="ORF">C7382_1199</name>
</gene>
<keyword evidence="2" id="KW-1185">Reference proteome</keyword>
<proteinExistence type="predicted"/>
<dbReference type="Proteomes" id="UP000245462">
    <property type="component" value="Unassembled WGS sequence"/>
</dbReference>
<dbReference type="EMBL" id="QEKY01000019">
    <property type="protein sequence ID" value="PVZ07013.1"/>
    <property type="molecule type" value="Genomic_DNA"/>
</dbReference>
<dbReference type="OrthoDB" id="795241at2"/>
<dbReference type="GeneID" id="94551426"/>
<evidence type="ECO:0000313" key="1">
    <source>
        <dbReference type="EMBL" id="PVZ07013.1"/>
    </source>
</evidence>
<dbReference type="AlphaFoldDB" id="A0A2U1F4A6"/>
<evidence type="ECO:0000313" key="2">
    <source>
        <dbReference type="Proteomes" id="UP000245462"/>
    </source>
</evidence>
<organism evidence="1 2">
    <name type="scientific">Porphyromonas loveana</name>
    <dbReference type="NCBI Taxonomy" id="1884669"/>
    <lineage>
        <taxon>Bacteria</taxon>
        <taxon>Pseudomonadati</taxon>
        <taxon>Bacteroidota</taxon>
        <taxon>Bacteroidia</taxon>
        <taxon>Bacteroidales</taxon>
        <taxon>Porphyromonadaceae</taxon>
        <taxon>Porphyromonas</taxon>
    </lineage>
</organism>
<name>A0A2U1F4A6_9PORP</name>
<dbReference type="RefSeq" id="WP_116679956.1">
    <property type="nucleotide sequence ID" value="NZ_QEKY01000019.1"/>
</dbReference>